<evidence type="ECO:0000256" key="4">
    <source>
        <dbReference type="ARBA" id="ARBA00022475"/>
    </source>
</evidence>
<feature type="modified residue" description="4-aspartylphosphate" evidence="14">
    <location>
        <position position="724"/>
    </location>
</feature>
<dbReference type="CDD" id="cd00156">
    <property type="entry name" value="REC"/>
    <property type="match status" value="1"/>
</dbReference>
<evidence type="ECO:0000256" key="3">
    <source>
        <dbReference type="ARBA" id="ARBA00012438"/>
    </source>
</evidence>
<evidence type="ECO:0000259" key="18">
    <source>
        <dbReference type="PROSITE" id="PS50112"/>
    </source>
</evidence>
<dbReference type="PRINTS" id="PR00344">
    <property type="entry name" value="BCTRLSENSOR"/>
</dbReference>
<dbReference type="SMART" id="SM00388">
    <property type="entry name" value="HisKA"/>
    <property type="match status" value="1"/>
</dbReference>
<dbReference type="CDD" id="cd00130">
    <property type="entry name" value="PAS"/>
    <property type="match status" value="1"/>
</dbReference>
<feature type="domain" description="Response regulatory" evidence="17">
    <location>
        <begin position="669"/>
        <end position="792"/>
    </location>
</feature>
<dbReference type="InterPro" id="IPR011006">
    <property type="entry name" value="CheY-like_superfamily"/>
</dbReference>
<dbReference type="CDD" id="cd16922">
    <property type="entry name" value="HATPase_EvgS-ArcB-TorS-like"/>
    <property type="match status" value="1"/>
</dbReference>
<dbReference type="SUPFAM" id="SSF47384">
    <property type="entry name" value="Homodimeric domain of signal transducing histidine kinase"/>
    <property type="match status" value="1"/>
</dbReference>
<evidence type="ECO:0000256" key="5">
    <source>
        <dbReference type="ARBA" id="ARBA00022553"/>
    </source>
</evidence>
<feature type="modified residue" description="4-aspartylphosphate" evidence="14">
    <location>
        <position position="871"/>
    </location>
</feature>
<keyword evidence="20" id="KW-1185">Reference proteome</keyword>
<dbReference type="InterPro" id="IPR001789">
    <property type="entry name" value="Sig_transdc_resp-reg_receiver"/>
</dbReference>
<evidence type="ECO:0000259" key="16">
    <source>
        <dbReference type="PROSITE" id="PS50109"/>
    </source>
</evidence>
<evidence type="ECO:0000259" key="17">
    <source>
        <dbReference type="PROSITE" id="PS50110"/>
    </source>
</evidence>
<evidence type="ECO:0000256" key="13">
    <source>
        <dbReference type="ARBA" id="ARBA00023136"/>
    </source>
</evidence>
<feature type="domain" description="Response regulatory" evidence="17">
    <location>
        <begin position="820"/>
        <end position="938"/>
    </location>
</feature>
<protein>
    <recommendedName>
        <fullName evidence="3">histidine kinase</fullName>
        <ecNumber evidence="3">2.7.13.3</ecNumber>
    </recommendedName>
</protein>
<keyword evidence="8" id="KW-0547">Nucleotide-binding</keyword>
<dbReference type="SUPFAM" id="SSF52172">
    <property type="entry name" value="CheY-like"/>
    <property type="match status" value="2"/>
</dbReference>
<proteinExistence type="predicted"/>
<dbReference type="Pfam" id="PF00989">
    <property type="entry name" value="PAS"/>
    <property type="match status" value="1"/>
</dbReference>
<dbReference type="InterPro" id="IPR003594">
    <property type="entry name" value="HATPase_dom"/>
</dbReference>
<keyword evidence="13 15" id="KW-0472">Membrane</keyword>
<dbReference type="Pfam" id="PF00072">
    <property type="entry name" value="Response_reg"/>
    <property type="match status" value="2"/>
</dbReference>
<dbReference type="NCBIfam" id="TIGR00229">
    <property type="entry name" value="sensory_box"/>
    <property type="match status" value="1"/>
</dbReference>
<dbReference type="InterPro" id="IPR035965">
    <property type="entry name" value="PAS-like_dom_sf"/>
</dbReference>
<evidence type="ECO:0000256" key="15">
    <source>
        <dbReference type="SAM" id="Phobius"/>
    </source>
</evidence>
<evidence type="ECO:0000256" key="9">
    <source>
        <dbReference type="ARBA" id="ARBA00022777"/>
    </source>
</evidence>
<dbReference type="EC" id="2.7.13.3" evidence="3"/>
<evidence type="ECO:0000256" key="1">
    <source>
        <dbReference type="ARBA" id="ARBA00000085"/>
    </source>
</evidence>
<dbReference type="SMART" id="SM00448">
    <property type="entry name" value="REC"/>
    <property type="match status" value="2"/>
</dbReference>
<dbReference type="SUPFAM" id="SSF55785">
    <property type="entry name" value="PYP-like sensor domain (PAS domain)"/>
    <property type="match status" value="1"/>
</dbReference>
<evidence type="ECO:0000256" key="10">
    <source>
        <dbReference type="ARBA" id="ARBA00022840"/>
    </source>
</evidence>
<dbReference type="PANTHER" id="PTHR45339:SF1">
    <property type="entry name" value="HYBRID SIGNAL TRANSDUCTION HISTIDINE KINASE J"/>
    <property type="match status" value="1"/>
</dbReference>
<accession>A0ABS5H7V0</accession>
<dbReference type="CDD" id="cd17546">
    <property type="entry name" value="REC_hyHK_CKI1_RcsC-like"/>
    <property type="match status" value="1"/>
</dbReference>
<keyword evidence="9" id="KW-0418">Kinase</keyword>
<evidence type="ECO:0000256" key="12">
    <source>
        <dbReference type="ARBA" id="ARBA00023012"/>
    </source>
</evidence>
<dbReference type="CDD" id="cd00082">
    <property type="entry name" value="HisKA"/>
    <property type="match status" value="1"/>
</dbReference>
<dbReference type="InterPro" id="IPR004358">
    <property type="entry name" value="Sig_transdc_His_kin-like_C"/>
</dbReference>
<dbReference type="Pfam" id="PF02518">
    <property type="entry name" value="HATPase_c"/>
    <property type="match status" value="1"/>
</dbReference>
<evidence type="ECO:0000256" key="6">
    <source>
        <dbReference type="ARBA" id="ARBA00022679"/>
    </source>
</evidence>
<dbReference type="PROSITE" id="PS50109">
    <property type="entry name" value="HIS_KIN"/>
    <property type="match status" value="1"/>
</dbReference>
<reference evidence="20" key="2">
    <citation type="submission" date="2023-07" db="EMBL/GenBank/DDBJ databases">
        <title>Marinomonas vulgaris A79, complete genome.</title>
        <authorList>
            <person name="Ying J.-J."/>
        </authorList>
    </citation>
    <scope>NUCLEOTIDE SEQUENCE [LARGE SCALE GENOMIC DNA]</scope>
    <source>
        <strain evidence="20">A79</strain>
    </source>
</reference>
<dbReference type="SUPFAM" id="SSF103190">
    <property type="entry name" value="Sensory domain-like"/>
    <property type="match status" value="1"/>
</dbReference>
<dbReference type="Proteomes" id="UP000679722">
    <property type="component" value="Unassembled WGS sequence"/>
</dbReference>
<keyword evidence="5 14" id="KW-0597">Phosphoprotein</keyword>
<keyword evidence="12" id="KW-0902">Two-component regulatory system</keyword>
<dbReference type="SMART" id="SM00387">
    <property type="entry name" value="HATPase_c"/>
    <property type="match status" value="1"/>
</dbReference>
<dbReference type="InterPro" id="IPR003661">
    <property type="entry name" value="HisK_dim/P_dom"/>
</dbReference>
<evidence type="ECO:0000256" key="7">
    <source>
        <dbReference type="ARBA" id="ARBA00022692"/>
    </source>
</evidence>
<dbReference type="PROSITE" id="PS50110">
    <property type="entry name" value="RESPONSE_REGULATORY"/>
    <property type="match status" value="2"/>
</dbReference>
<dbReference type="InterPro" id="IPR000014">
    <property type="entry name" value="PAS"/>
</dbReference>
<comment type="caution">
    <text evidence="19">The sequence shown here is derived from an EMBL/GenBank/DDBJ whole genome shotgun (WGS) entry which is preliminary data.</text>
</comment>
<keyword evidence="6" id="KW-0808">Transferase</keyword>
<dbReference type="InterPro" id="IPR036890">
    <property type="entry name" value="HATPase_C_sf"/>
</dbReference>
<dbReference type="InterPro" id="IPR008207">
    <property type="entry name" value="Sig_transdc_His_kin_Hpt_dom"/>
</dbReference>
<dbReference type="Gene3D" id="3.30.565.10">
    <property type="entry name" value="Histidine kinase-like ATPase, C-terminal domain"/>
    <property type="match status" value="1"/>
</dbReference>
<dbReference type="Gene3D" id="1.20.120.160">
    <property type="entry name" value="HPT domain"/>
    <property type="match status" value="1"/>
</dbReference>
<reference evidence="19 20" key="1">
    <citation type="submission" date="2021-04" db="EMBL/GenBank/DDBJ databases">
        <authorList>
            <person name="Sun C."/>
        </authorList>
    </citation>
    <scope>NUCLEOTIDE SEQUENCE [LARGE SCALE GENOMIC DNA]</scope>
    <source>
        <strain evidence="19 20">A79</strain>
    </source>
</reference>
<dbReference type="SUPFAM" id="SSF47226">
    <property type="entry name" value="Histidine-containing phosphotransfer domain, HPT domain"/>
    <property type="match status" value="1"/>
</dbReference>
<evidence type="ECO:0000256" key="11">
    <source>
        <dbReference type="ARBA" id="ARBA00022989"/>
    </source>
</evidence>
<dbReference type="Gene3D" id="3.40.50.2300">
    <property type="match status" value="2"/>
</dbReference>
<dbReference type="InterPro" id="IPR029151">
    <property type="entry name" value="Sensor-like_sf"/>
</dbReference>
<evidence type="ECO:0000256" key="2">
    <source>
        <dbReference type="ARBA" id="ARBA00004651"/>
    </source>
</evidence>
<comment type="catalytic activity">
    <reaction evidence="1">
        <text>ATP + protein L-histidine = ADP + protein N-phospho-L-histidine.</text>
        <dbReference type="EC" id="2.7.13.3"/>
    </reaction>
</comment>
<dbReference type="RefSeq" id="WP_211535144.1">
    <property type="nucleotide sequence ID" value="NZ_JAGSSV010000002.1"/>
</dbReference>
<dbReference type="Pfam" id="PF00512">
    <property type="entry name" value="HisKA"/>
    <property type="match status" value="1"/>
</dbReference>
<comment type="subcellular location">
    <subcellularLocation>
        <location evidence="2">Cell membrane</location>
        <topology evidence="2">Multi-pass membrane protein</topology>
    </subcellularLocation>
</comment>
<sequence>MHGTYSHLPERIADVFKAYMLSVPDVHQVRFIEASNGWQERVKVQRQGNDLNVIARAALQSKENEPYINATLDVGEGKVYESDINLNREFGKIEQPGRPVWRFSTPLFYEDGSPFGIVIVNVSADRLLTLSSDKTVDRANLYITNKEGDFLHHPNSSRTFTFEYGYSNRWQDEFQLTSAWMMLEHYDLDRFIGQTGDVIVSQGQFWLDDNKEDRALSVYISTPLIALTNIVLFQSIGILAVLLLFGVIIISIQYRVWLSEKIRQRDEWNLQIEAQRSKETVRFKALLESAPDATFVIDDAGIIQLINAQAEQMFGYERVHLEQNPIQKLIPQYFYHVSGLIDNATDVTHHAVLIGTQEEVFALRADGKEFPVEMNVNTVNLDDKIQMSVSIRDISERLITEEKLRKALRDAEMATEAKSAFLANTSHEIRTPLNAIIGLGYLLAEENLTTAQLQLVSKIQISGKSLLGIVNNVLDLSKIEANEMELEEQAVELRELFEEVTSVFAIQAEGKNLEFELEMAPNLPVWVVTDSVRLRQILTNLLSNALKFTSIGKVSVRASVLLDSAKTDKTSAENVVVRLLVSDTGIGLSKEAQSRLFKPFTQADSSTTRRFGGTGLGLSIVHQLVNLMSGTIKVESAESVGSQFCIDLPFHVQTMAEVAQHENQNQMLFVLIAEDNPTDARLLQQMTRALGWRSEVVSNGAELVKTFLARIDNHLRSPDAIIVDWQMPIMDGMNAIHTLESHIGRDKLPAVLMVSSHDKESITGGNEEDLVNNFLMKPVNASALFNAVNDVVTFNTGNASRVLQSTNAEAVGAKWLPGIRVLVVDDSSNNLIVVSHILEHNGAIVQTSNSGEGALALLKESPDGYDAVLMDVQMPGIDGLETTRRIRNVLGLVALPVIALTAGALLEEKNRALEAGMDDFLTKPIDVSRLINVLRRVVENFRGKEIPIEPADAPLVEQDDWPSIMGLNSTKSKSILMSDKDLFLNTLNTLFLEHGNLLTSPQEDIDAAAFIDLRLQLAAQVHKLRSVSGMVGAEEIQQLAAEAERILRTDDESAKDVMIALSLALQELYQASAQTLEDFKQDKRNINMFAANEPVQSIDQAMIERLLLLLEEQDLDALEAVEEHSAALQQALGEDTFQTFQGLLMRLQYKEAIVMLEPLINSIKNA</sequence>
<evidence type="ECO:0000313" key="19">
    <source>
        <dbReference type="EMBL" id="MBR7887788.1"/>
    </source>
</evidence>
<keyword evidence="11 15" id="KW-1133">Transmembrane helix</keyword>
<keyword evidence="10" id="KW-0067">ATP-binding</keyword>
<dbReference type="SUPFAM" id="SSF55874">
    <property type="entry name" value="ATPase domain of HSP90 chaperone/DNA topoisomerase II/histidine kinase"/>
    <property type="match status" value="1"/>
</dbReference>
<dbReference type="PROSITE" id="PS50112">
    <property type="entry name" value="PAS"/>
    <property type="match status" value="1"/>
</dbReference>
<gene>
    <name evidence="19" type="ORF">J9B83_02455</name>
</gene>
<dbReference type="Gene3D" id="3.30.450.20">
    <property type="entry name" value="PAS domain"/>
    <property type="match status" value="2"/>
</dbReference>
<feature type="transmembrane region" description="Helical" evidence="15">
    <location>
        <begin position="231"/>
        <end position="254"/>
    </location>
</feature>
<dbReference type="Gene3D" id="1.10.287.130">
    <property type="match status" value="1"/>
</dbReference>
<name>A0ABS5H7V0_9GAMM</name>
<evidence type="ECO:0000256" key="8">
    <source>
        <dbReference type="ARBA" id="ARBA00022741"/>
    </source>
</evidence>
<feature type="domain" description="Histidine kinase" evidence="16">
    <location>
        <begin position="424"/>
        <end position="652"/>
    </location>
</feature>
<dbReference type="EMBL" id="JAGSSV010000002">
    <property type="protein sequence ID" value="MBR7887788.1"/>
    <property type="molecule type" value="Genomic_DNA"/>
</dbReference>
<evidence type="ECO:0000256" key="14">
    <source>
        <dbReference type="PROSITE-ProRule" id="PRU00169"/>
    </source>
</evidence>
<dbReference type="Pfam" id="PF21623">
    <property type="entry name" value="HK_sensor_dom_bact"/>
    <property type="match status" value="1"/>
</dbReference>
<dbReference type="InterPro" id="IPR036097">
    <property type="entry name" value="HisK_dim/P_sf"/>
</dbReference>
<dbReference type="InterPro" id="IPR005467">
    <property type="entry name" value="His_kinase_dom"/>
</dbReference>
<dbReference type="InterPro" id="IPR048760">
    <property type="entry name" value="VP0354-like_sensor_dom"/>
</dbReference>
<organism evidence="19 20">
    <name type="scientific">Marinomonas vulgaris</name>
    <dbReference type="NCBI Taxonomy" id="2823372"/>
    <lineage>
        <taxon>Bacteria</taxon>
        <taxon>Pseudomonadati</taxon>
        <taxon>Pseudomonadota</taxon>
        <taxon>Gammaproteobacteria</taxon>
        <taxon>Oceanospirillales</taxon>
        <taxon>Oceanospirillaceae</taxon>
        <taxon>Marinomonas</taxon>
    </lineage>
</organism>
<dbReference type="InterPro" id="IPR036641">
    <property type="entry name" value="HPT_dom_sf"/>
</dbReference>
<dbReference type="Pfam" id="PF01627">
    <property type="entry name" value="Hpt"/>
    <property type="match status" value="1"/>
</dbReference>
<evidence type="ECO:0000313" key="20">
    <source>
        <dbReference type="Proteomes" id="UP000679722"/>
    </source>
</evidence>
<dbReference type="PANTHER" id="PTHR45339">
    <property type="entry name" value="HYBRID SIGNAL TRANSDUCTION HISTIDINE KINASE J"/>
    <property type="match status" value="1"/>
</dbReference>
<keyword evidence="7 15" id="KW-0812">Transmembrane</keyword>
<keyword evidence="4" id="KW-1003">Cell membrane</keyword>
<dbReference type="InterPro" id="IPR013767">
    <property type="entry name" value="PAS_fold"/>
</dbReference>
<dbReference type="SMART" id="SM00091">
    <property type="entry name" value="PAS"/>
    <property type="match status" value="1"/>
</dbReference>
<feature type="domain" description="PAS" evidence="18">
    <location>
        <begin position="279"/>
        <end position="318"/>
    </location>
</feature>